<protein>
    <submittedName>
        <fullName evidence="2">Uncharacterized protein</fullName>
    </submittedName>
</protein>
<feature type="compositionally biased region" description="Basic residues" evidence="1">
    <location>
        <begin position="361"/>
        <end position="373"/>
    </location>
</feature>
<reference evidence="2" key="1">
    <citation type="submission" date="2020-05" db="EMBL/GenBank/DDBJ databases">
        <authorList>
            <person name="Rincon C."/>
            <person name="Sanders R I."/>
            <person name="Robbins C."/>
            <person name="Chaturvedi A."/>
        </authorList>
    </citation>
    <scope>NUCLEOTIDE SEQUENCE</scope>
    <source>
        <strain evidence="2">CHB12</strain>
    </source>
</reference>
<feature type="compositionally biased region" description="Basic residues" evidence="1">
    <location>
        <begin position="497"/>
        <end position="515"/>
    </location>
</feature>
<feature type="region of interest" description="Disordered" evidence="1">
    <location>
        <begin position="333"/>
        <end position="564"/>
    </location>
</feature>
<feature type="compositionally biased region" description="Basic residues" evidence="1">
    <location>
        <begin position="538"/>
        <end position="550"/>
    </location>
</feature>
<feature type="compositionally biased region" description="Basic residues" evidence="1">
    <location>
        <begin position="430"/>
        <end position="444"/>
    </location>
</feature>
<organism evidence="2 3">
    <name type="scientific">Rhizophagus irregularis</name>
    <dbReference type="NCBI Taxonomy" id="588596"/>
    <lineage>
        <taxon>Eukaryota</taxon>
        <taxon>Fungi</taxon>
        <taxon>Fungi incertae sedis</taxon>
        <taxon>Mucoromycota</taxon>
        <taxon>Glomeromycotina</taxon>
        <taxon>Glomeromycetes</taxon>
        <taxon>Glomerales</taxon>
        <taxon>Glomeraceae</taxon>
        <taxon>Rhizophagus</taxon>
    </lineage>
</organism>
<dbReference type="AlphaFoldDB" id="A0A915ZW31"/>
<evidence type="ECO:0000256" key="1">
    <source>
        <dbReference type="SAM" id="MobiDB-lite"/>
    </source>
</evidence>
<feature type="compositionally biased region" description="Basic and acidic residues" evidence="1">
    <location>
        <begin position="82"/>
        <end position="91"/>
    </location>
</feature>
<accession>A0A915ZW31</accession>
<dbReference type="EMBL" id="CAGKOT010000075">
    <property type="protein sequence ID" value="CAB5392104.1"/>
    <property type="molecule type" value="Genomic_DNA"/>
</dbReference>
<feature type="compositionally biased region" description="Low complexity" evidence="1">
    <location>
        <begin position="461"/>
        <end position="481"/>
    </location>
</feature>
<feature type="compositionally biased region" description="Basic and acidic residues" evidence="1">
    <location>
        <begin position="176"/>
        <end position="185"/>
    </location>
</feature>
<feature type="compositionally biased region" description="Basic residues" evidence="1">
    <location>
        <begin position="1"/>
        <end position="11"/>
    </location>
</feature>
<sequence length="564" mass="63219">MGRGAAHRPCRRTGGGSARRREAGRGSRHARQIQAERRRDPDADHEHDPGAQQRARHDARARPRRADLRRGCGLFRRRVPRDRRAPGEARPHPLLRRADLRRRHHRDRDRHGRLWPSAGRGNPVRRLYPAGVRPARQRGGAAALSLGGRVLGADHGAIALWRRHLRRADAQPKPGGDLRARHGLEDPALQRSVRRAPRSGAQDLGGRRRCGGARGALYRPARQGGDRARRRGRDGARLRHDGACRRRRDRRERCRCRTDRPAIDRAAGHRHDRRLGHKDRALRDPARGVALRRVRRRAVRAGAGALLLSPARADRTRRRLGHAVPARLRVGLFSGSGAPRQGAHPLRGSLNHGPLPVPPARCRRRRRRGGNRRLAREAGRRDQGRPEPGRCDDRQGDGRHDLPGRRYRDRDPWRDRRDDAGRIGADRTGGRGRRQRRGRGRRADRRAEPVARAGALGNRSPAAARAAAAGTTAPAAAPAGHTPHHQRARQPPDRRRATGRPRHPPACARTRHPASRHADHRPAPQDRPEDAGGQASHPAHRLCRGMRPHRTGIAARRTERAPRR</sequence>
<feature type="compositionally biased region" description="Basic and acidic residues" evidence="1">
    <location>
        <begin position="516"/>
        <end position="530"/>
    </location>
</feature>
<gene>
    <name evidence="2" type="ORF">CHRIB12_LOCUS22257</name>
</gene>
<name>A0A915ZW31_9GLOM</name>
<dbReference type="Proteomes" id="UP000684084">
    <property type="component" value="Unassembled WGS sequence"/>
</dbReference>
<evidence type="ECO:0000313" key="3">
    <source>
        <dbReference type="Proteomes" id="UP000684084"/>
    </source>
</evidence>
<proteinExistence type="predicted"/>
<comment type="caution">
    <text evidence="2">The sequence shown here is derived from an EMBL/GenBank/DDBJ whole genome shotgun (WGS) entry which is preliminary data.</text>
</comment>
<feature type="region of interest" description="Disordered" evidence="1">
    <location>
        <begin position="1"/>
        <end position="98"/>
    </location>
</feature>
<feature type="compositionally biased region" description="Basic and acidic residues" evidence="1">
    <location>
        <begin position="374"/>
        <end position="429"/>
    </location>
</feature>
<feature type="compositionally biased region" description="Basic and acidic residues" evidence="1">
    <location>
        <begin position="34"/>
        <end position="70"/>
    </location>
</feature>
<feature type="region of interest" description="Disordered" evidence="1">
    <location>
        <begin position="169"/>
        <end position="239"/>
    </location>
</feature>
<evidence type="ECO:0000313" key="2">
    <source>
        <dbReference type="EMBL" id="CAB5392104.1"/>
    </source>
</evidence>